<dbReference type="Gene3D" id="3.40.50.720">
    <property type="entry name" value="NAD(P)-binding Rossmann-like Domain"/>
    <property type="match status" value="1"/>
</dbReference>
<dbReference type="SUPFAM" id="SSF55347">
    <property type="entry name" value="Glyceraldehyde-3-phosphate dehydrogenase-like, C-terminal domain"/>
    <property type="match status" value="1"/>
</dbReference>
<dbReference type="Pfam" id="PF01408">
    <property type="entry name" value="GFO_IDH_MocA"/>
    <property type="match status" value="1"/>
</dbReference>
<sequence length="332" mass="37505">MKSKRVVARVLVCGLGSIGKQHIKVIKKYWPSIEIAILRSSEKRVNDEFSNGLLSFGKIDEAAKWKPNAAIISSPSILHVKQAIYLSKHEIPVLIEKPLSDGNESREEIEELISLSKTIPILVGYLLRFDPCAEYLKEIIEKENLGKILEVDFYCGSWLPDWRTADGYEKSVSARRDLGGGVLLELSHEIDLAIWLLKLIDLEKSILKNSGLLNVDVEDYAFLLFKSHKEAVVSLRLNFCTQSLKRSVTIQGEKGMVQWDILKGKILVESRHGTRDLMTIGVKHDERLRRQFQNFIDCIDGESSPICTVEDGVEVLKVIKEAKLMASIYGEI</sequence>
<dbReference type="STRING" id="59922.P9303_01161"/>
<proteinExistence type="inferred from homology"/>
<dbReference type="AlphaFoldDB" id="A2C5W1"/>
<dbReference type="PANTHER" id="PTHR43377:SF1">
    <property type="entry name" value="BILIVERDIN REDUCTASE A"/>
    <property type="match status" value="1"/>
</dbReference>
<dbReference type="RefSeq" id="WP_011824802.1">
    <property type="nucleotide sequence ID" value="NC_008820.1"/>
</dbReference>
<dbReference type="PANTHER" id="PTHR43377">
    <property type="entry name" value="BILIVERDIN REDUCTASE A"/>
    <property type="match status" value="1"/>
</dbReference>
<evidence type="ECO:0000256" key="1">
    <source>
        <dbReference type="ARBA" id="ARBA00010928"/>
    </source>
</evidence>
<dbReference type="BioCyc" id="PMAR59922:G1G80-112-MONOMER"/>
<dbReference type="HOGENOM" id="CLU_023194_10_1_3"/>
<comment type="similarity">
    <text evidence="1">Belongs to the Gfo/Idh/MocA family.</text>
</comment>
<reference evidence="4 5" key="1">
    <citation type="journal article" date="2007" name="PLoS Genet.">
        <title>Patterns and implications of gene gain and loss in the evolution of Prochlorococcus.</title>
        <authorList>
            <person name="Kettler G.C."/>
            <person name="Martiny A.C."/>
            <person name="Huang K."/>
            <person name="Zucker J."/>
            <person name="Coleman M.L."/>
            <person name="Rodrigue S."/>
            <person name="Chen F."/>
            <person name="Lapidus A."/>
            <person name="Ferriera S."/>
            <person name="Johnson J."/>
            <person name="Steglich C."/>
            <person name="Church G.M."/>
            <person name="Richardson P."/>
            <person name="Chisholm S.W."/>
        </authorList>
    </citation>
    <scope>NUCLEOTIDE SEQUENCE [LARGE SCALE GENOMIC DNA]</scope>
    <source>
        <strain evidence="4 5">MIT 9303</strain>
    </source>
</reference>
<dbReference type="SUPFAM" id="SSF51735">
    <property type="entry name" value="NAD(P)-binding Rossmann-fold domains"/>
    <property type="match status" value="1"/>
</dbReference>
<protein>
    <recommendedName>
        <fullName evidence="6">Oxidoreductase</fullName>
    </recommendedName>
</protein>
<dbReference type="Proteomes" id="UP000002274">
    <property type="component" value="Chromosome"/>
</dbReference>
<accession>A2C5W1</accession>
<dbReference type="EMBL" id="CP000554">
    <property type="protein sequence ID" value="ABM76871.1"/>
    <property type="molecule type" value="Genomic_DNA"/>
</dbReference>
<feature type="domain" description="Gfo/Idh/MocA-like oxidoreductase C-terminal" evidence="3">
    <location>
        <begin position="137"/>
        <end position="321"/>
    </location>
</feature>
<dbReference type="KEGG" id="pmf:P9303_01161"/>
<evidence type="ECO:0000313" key="5">
    <source>
        <dbReference type="Proteomes" id="UP000002274"/>
    </source>
</evidence>
<feature type="domain" description="Gfo/Idh/MocA-like oxidoreductase N-terminal" evidence="2">
    <location>
        <begin position="9"/>
        <end position="115"/>
    </location>
</feature>
<name>A2C5W1_PROM3</name>
<evidence type="ECO:0008006" key="6">
    <source>
        <dbReference type="Google" id="ProtNLM"/>
    </source>
</evidence>
<dbReference type="InterPro" id="IPR036291">
    <property type="entry name" value="NAD(P)-bd_dom_sf"/>
</dbReference>
<dbReference type="InterPro" id="IPR051450">
    <property type="entry name" value="Gfo/Idh/MocA_Oxidoreductases"/>
</dbReference>
<dbReference type="Pfam" id="PF02894">
    <property type="entry name" value="GFO_IDH_MocA_C"/>
    <property type="match status" value="1"/>
</dbReference>
<dbReference type="InterPro" id="IPR000683">
    <property type="entry name" value="Gfo/Idh/MocA-like_OxRdtase_N"/>
</dbReference>
<organism evidence="4 5">
    <name type="scientific">Prochlorococcus marinus (strain MIT 9303)</name>
    <dbReference type="NCBI Taxonomy" id="59922"/>
    <lineage>
        <taxon>Bacteria</taxon>
        <taxon>Bacillati</taxon>
        <taxon>Cyanobacteriota</taxon>
        <taxon>Cyanophyceae</taxon>
        <taxon>Synechococcales</taxon>
        <taxon>Prochlorococcaceae</taxon>
        <taxon>Prochlorococcus</taxon>
    </lineage>
</organism>
<evidence type="ECO:0000313" key="4">
    <source>
        <dbReference type="EMBL" id="ABM76871.1"/>
    </source>
</evidence>
<evidence type="ECO:0000259" key="2">
    <source>
        <dbReference type="Pfam" id="PF01408"/>
    </source>
</evidence>
<gene>
    <name evidence="4" type="ordered locus">P9303_01161</name>
</gene>
<dbReference type="Gene3D" id="3.30.360.10">
    <property type="entry name" value="Dihydrodipicolinate Reductase, domain 2"/>
    <property type="match status" value="1"/>
</dbReference>
<evidence type="ECO:0000259" key="3">
    <source>
        <dbReference type="Pfam" id="PF02894"/>
    </source>
</evidence>
<dbReference type="GO" id="GO:0000166">
    <property type="term" value="F:nucleotide binding"/>
    <property type="evidence" value="ECO:0007669"/>
    <property type="project" value="InterPro"/>
</dbReference>
<dbReference type="InterPro" id="IPR004104">
    <property type="entry name" value="Gfo/Idh/MocA-like_OxRdtase_C"/>
</dbReference>